<evidence type="ECO:0000256" key="3">
    <source>
        <dbReference type="ARBA" id="ARBA00023284"/>
    </source>
</evidence>
<dbReference type="SUPFAM" id="SSF52833">
    <property type="entry name" value="Thioredoxin-like"/>
    <property type="match status" value="1"/>
</dbReference>
<keyword evidence="3" id="KW-0676">Redox-active center</keyword>
<keyword evidence="1" id="KW-0560">Oxidoreductase</keyword>
<dbReference type="InterPro" id="IPR000866">
    <property type="entry name" value="AhpC/TSA"/>
</dbReference>
<evidence type="ECO:0000256" key="1">
    <source>
        <dbReference type="ARBA" id="ARBA00022559"/>
    </source>
</evidence>
<dbReference type="InterPro" id="IPR036249">
    <property type="entry name" value="Thioredoxin-like_sf"/>
</dbReference>
<organism evidence="5 6">
    <name type="scientific">Actinomadura luzonensis</name>
    <dbReference type="NCBI Taxonomy" id="2805427"/>
    <lineage>
        <taxon>Bacteria</taxon>
        <taxon>Bacillati</taxon>
        <taxon>Actinomycetota</taxon>
        <taxon>Actinomycetes</taxon>
        <taxon>Streptosporangiales</taxon>
        <taxon>Thermomonosporaceae</taxon>
        <taxon>Actinomadura</taxon>
    </lineage>
</organism>
<protein>
    <submittedName>
        <fullName evidence="5">Peroxiredoxin family protein</fullName>
    </submittedName>
</protein>
<comment type="caution">
    <text evidence="5">The sequence shown here is derived from an EMBL/GenBank/DDBJ whole genome shotgun (WGS) entry which is preliminary data.</text>
</comment>
<reference evidence="5 6" key="1">
    <citation type="submission" date="2022-04" db="EMBL/GenBank/DDBJ databases">
        <title>Genome draft of Actinomadura sp. ATCC 31491.</title>
        <authorList>
            <person name="Shi X."/>
            <person name="Du Y."/>
        </authorList>
    </citation>
    <scope>NUCLEOTIDE SEQUENCE [LARGE SCALE GENOMIC DNA]</scope>
    <source>
        <strain evidence="5 6">ATCC 31491</strain>
    </source>
</reference>
<keyword evidence="6" id="KW-1185">Reference proteome</keyword>
<sequence>MLEIGSPAPDVVLEDTDGRAVRLSGDGRAVLVYFLRSTTCPVCNRHVRDLVRRAGELAAAGVRVLVAAPEDPPVAAAWKARRGIPFGVLAGRDGTPHELLGLRKAAFGSVQRSGTLLVDAKGVVRLARGATLPTGGYDGKAIAAAVKEL</sequence>
<dbReference type="PANTHER" id="PTHR43110:SF1">
    <property type="entry name" value="THIOL PEROXIDASE"/>
    <property type="match status" value="1"/>
</dbReference>
<proteinExistence type="predicted"/>
<dbReference type="Pfam" id="PF00578">
    <property type="entry name" value="AhpC-TSA"/>
    <property type="match status" value="1"/>
</dbReference>
<dbReference type="EMBL" id="JAKRKC020000001">
    <property type="protein sequence ID" value="MCK2217795.1"/>
    <property type="molecule type" value="Genomic_DNA"/>
</dbReference>
<accession>A0ABT0FZR9</accession>
<dbReference type="PROSITE" id="PS51352">
    <property type="entry name" value="THIOREDOXIN_2"/>
    <property type="match status" value="1"/>
</dbReference>
<evidence type="ECO:0000259" key="4">
    <source>
        <dbReference type="PROSITE" id="PS51352"/>
    </source>
</evidence>
<evidence type="ECO:0000313" key="5">
    <source>
        <dbReference type="EMBL" id="MCK2217795.1"/>
    </source>
</evidence>
<keyword evidence="1" id="KW-0575">Peroxidase</keyword>
<gene>
    <name evidence="5" type="ORF">MF672_028960</name>
</gene>
<evidence type="ECO:0000313" key="6">
    <source>
        <dbReference type="Proteomes" id="UP001317259"/>
    </source>
</evidence>
<dbReference type="Gene3D" id="3.40.30.10">
    <property type="entry name" value="Glutaredoxin"/>
    <property type="match status" value="1"/>
</dbReference>
<dbReference type="Proteomes" id="UP001317259">
    <property type="component" value="Unassembled WGS sequence"/>
</dbReference>
<dbReference type="RefSeq" id="WP_242374397.1">
    <property type="nucleotide sequence ID" value="NZ_JAKRKC020000001.1"/>
</dbReference>
<dbReference type="InterPro" id="IPR050455">
    <property type="entry name" value="Tpx_Peroxidase_subfamily"/>
</dbReference>
<dbReference type="InterPro" id="IPR013766">
    <property type="entry name" value="Thioredoxin_domain"/>
</dbReference>
<evidence type="ECO:0000256" key="2">
    <source>
        <dbReference type="ARBA" id="ARBA00022862"/>
    </source>
</evidence>
<keyword evidence="2" id="KW-0049">Antioxidant</keyword>
<name>A0ABT0FZR9_9ACTN</name>
<feature type="domain" description="Thioredoxin" evidence="4">
    <location>
        <begin position="2"/>
        <end position="149"/>
    </location>
</feature>
<dbReference type="PANTHER" id="PTHR43110">
    <property type="entry name" value="THIOL PEROXIDASE"/>
    <property type="match status" value="1"/>
</dbReference>